<dbReference type="AlphaFoldDB" id="R2V5Y9"/>
<dbReference type="OrthoDB" id="2253400at2"/>
<dbReference type="InterPro" id="IPR032689">
    <property type="entry name" value="TraG-D_C"/>
</dbReference>
<feature type="transmembrane region" description="Helical" evidence="2">
    <location>
        <begin position="35"/>
        <end position="60"/>
    </location>
</feature>
<sequence>MQNEPLFGGFFQKKESPNNQQAKQEESRYKQLLTLAIMIGVFLYPFFFVGVIPLLIARYIDKKDRADHVQDIDYQSFLKRYNGVFIGLSSVFILINIALFILVIPRGYFSCYLLFPLNWFTNALTFSWQTILALFVGGLGMGSIQIAYAGFLAKRKVVSKEAEQQKILNSKAYKKRKENKFKESQNFTNDYEKKYELVTQMTDIALKNEQLEVLAKVFLLGTDEYGYPYEMDFEEFNQHALIPATTGSGKTTLIQVIIEHAAKFNIPVILIDGKGAKDTLNTMKEIADKYNQTFHAFTDTADMRYNPVKKGNDISVRDKLVSLAETESSYYTMASKALLQVTVQLLDEFSGEHGIERSLPFMQTYLLPRNVLDLFAGRLLVDNPRLFEIEVEVSAGKSKAKAKETDLEEGVKDLGKKIKKDEENAKKETKIVLLDPKTMALEDYYFLLRRHMEDMSENEQKLFMRLFVRYEHKDNPFYLYSVSEALQTNINMLLDSELGKLFDTKGQSEKLDVHDMMTNHELTYVSLNGLIYSEFITMLAQFLVGDINYYLSELYEKDQHKPFLAIFDEPASYLNKNFIDMVNKGRGAGLYAIFSPQTMADIDALGEKLKERLVGNVNTFFVGKTNEKDEVSYWAETFGTYSDIDVTEMTEQEAGYSDAGKTDWTGGRGTKRNVDRFKFNPNRIRDLRKGEFVVYRTAAEVHEYPRTVYIRKPLPSDEKEVTKPPKTEGLKGAVND</sequence>
<evidence type="ECO:0000313" key="5">
    <source>
        <dbReference type="EMBL" id="EOI53101.1"/>
    </source>
</evidence>
<evidence type="ECO:0000259" key="4">
    <source>
        <dbReference type="Pfam" id="PF12696"/>
    </source>
</evidence>
<keyword evidence="2" id="KW-0472">Membrane</keyword>
<dbReference type="EMBL" id="AJDQ01000017">
    <property type="protein sequence ID" value="EOI53101.1"/>
    <property type="molecule type" value="Genomic_DNA"/>
</dbReference>
<dbReference type="RefSeq" id="WP_010782327.1">
    <property type="nucleotide sequence ID" value="NZ_ASWH01000003.1"/>
</dbReference>
<feature type="domain" description="TraD/TraG TraM recognition site" evidence="4">
    <location>
        <begin position="562"/>
        <end position="654"/>
    </location>
</feature>
<gene>
    <name evidence="6" type="ORF">I592_04013</name>
    <name evidence="5" type="ORF">UKC_04009</name>
</gene>
<feature type="region of interest" description="Disordered" evidence="1">
    <location>
        <begin position="713"/>
        <end position="736"/>
    </location>
</feature>
<dbReference type="eggNOG" id="COG0433">
    <property type="taxonomic scope" value="Bacteria"/>
</dbReference>
<evidence type="ECO:0000313" key="6">
    <source>
        <dbReference type="EMBL" id="EOW78420.1"/>
    </source>
</evidence>
<evidence type="ECO:0000259" key="3">
    <source>
        <dbReference type="Pfam" id="PF01935"/>
    </source>
</evidence>
<dbReference type="Gene3D" id="3.40.50.300">
    <property type="entry name" value="P-loop containing nucleotide triphosphate hydrolases"/>
    <property type="match status" value="2"/>
</dbReference>
<dbReference type="InterPro" id="IPR051162">
    <property type="entry name" value="T4SS_component"/>
</dbReference>
<feature type="transmembrane region" description="Helical" evidence="2">
    <location>
        <begin position="128"/>
        <end position="151"/>
    </location>
</feature>
<evidence type="ECO:0000256" key="2">
    <source>
        <dbReference type="SAM" id="Phobius"/>
    </source>
</evidence>
<dbReference type="EMBL" id="ASWH01000003">
    <property type="protein sequence ID" value="EOW78420.1"/>
    <property type="molecule type" value="Genomic_DNA"/>
</dbReference>
<proteinExistence type="predicted"/>
<name>R2V5Y9_9ENTE</name>
<dbReference type="InterPro" id="IPR002789">
    <property type="entry name" value="HerA_central"/>
</dbReference>
<dbReference type="Pfam" id="PF12696">
    <property type="entry name" value="TraG-D_C"/>
    <property type="match status" value="1"/>
</dbReference>
<feature type="transmembrane region" description="Helical" evidence="2">
    <location>
        <begin position="81"/>
        <end position="108"/>
    </location>
</feature>
<keyword evidence="8" id="KW-1185">Reference proteome</keyword>
<accession>R2V5Y9</accession>
<evidence type="ECO:0000313" key="7">
    <source>
        <dbReference type="Proteomes" id="UP000013750"/>
    </source>
</evidence>
<dbReference type="SUPFAM" id="SSF52540">
    <property type="entry name" value="P-loop containing nucleoside triphosphate hydrolases"/>
    <property type="match status" value="1"/>
</dbReference>
<dbReference type="PANTHER" id="PTHR30121">
    <property type="entry name" value="UNCHARACTERIZED PROTEIN YJGR-RELATED"/>
    <property type="match status" value="1"/>
</dbReference>
<keyword evidence="2" id="KW-1133">Transmembrane helix</keyword>
<keyword evidence="2" id="KW-0812">Transmembrane</keyword>
<dbReference type="Proteomes" id="UP000013750">
    <property type="component" value="Unassembled WGS sequence"/>
</dbReference>
<feature type="domain" description="Helicase HerA central" evidence="3">
    <location>
        <begin position="226"/>
        <end position="417"/>
    </location>
</feature>
<feature type="region of interest" description="Disordered" evidence="1">
    <location>
        <begin position="1"/>
        <end position="20"/>
    </location>
</feature>
<dbReference type="PATRIC" id="fig|1158614.3.peg.4000"/>
<dbReference type="Pfam" id="PF01935">
    <property type="entry name" value="DUF87"/>
    <property type="match status" value="1"/>
</dbReference>
<dbReference type="HOGENOM" id="CLU_028586_2_0_9"/>
<feature type="compositionally biased region" description="Basic and acidic residues" evidence="1">
    <location>
        <begin position="714"/>
        <end position="729"/>
    </location>
</feature>
<dbReference type="Proteomes" id="UP000014160">
    <property type="component" value="Unassembled WGS sequence"/>
</dbReference>
<dbReference type="PANTHER" id="PTHR30121:SF6">
    <property type="entry name" value="SLR6007 PROTEIN"/>
    <property type="match status" value="1"/>
</dbReference>
<reference evidence="6 8" key="2">
    <citation type="submission" date="2013-03" db="EMBL/GenBank/DDBJ databases">
        <title>The Genome Sequence of Enterococcus gilvus ATCC BAA-350 (PacBio/Illumina hybrid assembly).</title>
        <authorList>
            <consortium name="The Broad Institute Genomics Platform"/>
            <consortium name="The Broad Institute Genome Sequencing Center for Infectious Disease"/>
            <person name="Earl A."/>
            <person name="Russ C."/>
            <person name="Gilmore M."/>
            <person name="Surin D."/>
            <person name="Walker B."/>
            <person name="Young S."/>
            <person name="Zeng Q."/>
            <person name="Gargeya S."/>
            <person name="Fitzgerald M."/>
            <person name="Haas B."/>
            <person name="Abouelleil A."/>
            <person name="Allen A.W."/>
            <person name="Alvarado L."/>
            <person name="Arachchi H.M."/>
            <person name="Berlin A.M."/>
            <person name="Chapman S.B."/>
            <person name="Gainer-Dewar J."/>
            <person name="Goldberg J."/>
            <person name="Griggs A."/>
            <person name="Gujja S."/>
            <person name="Hansen M."/>
            <person name="Howarth C."/>
            <person name="Imamovic A."/>
            <person name="Ireland A."/>
            <person name="Larimer J."/>
            <person name="McCowan C."/>
            <person name="Murphy C."/>
            <person name="Pearson M."/>
            <person name="Poon T.W."/>
            <person name="Priest M."/>
            <person name="Roberts A."/>
            <person name="Saif S."/>
            <person name="Shea T."/>
            <person name="Sisk P."/>
            <person name="Sykes S."/>
            <person name="Wortman J."/>
            <person name="Nusbaum C."/>
            <person name="Birren B."/>
        </authorList>
    </citation>
    <scope>NUCLEOTIDE SEQUENCE [LARGE SCALE GENOMIC DNA]</scope>
    <source>
        <strain evidence="6 8">ATCC BAA-350</strain>
    </source>
</reference>
<dbReference type="InterPro" id="IPR027417">
    <property type="entry name" value="P-loop_NTPase"/>
</dbReference>
<reference evidence="5 7" key="1">
    <citation type="submission" date="2013-02" db="EMBL/GenBank/DDBJ databases">
        <title>The Genome Sequence of Enterococcus gilvus ATCC BAA-350.</title>
        <authorList>
            <consortium name="The Broad Institute Genome Sequencing Platform"/>
            <consortium name="The Broad Institute Genome Sequencing Center for Infectious Disease"/>
            <person name="Earl A.M."/>
            <person name="Gilmore M.S."/>
            <person name="Lebreton F."/>
            <person name="Walker B."/>
            <person name="Young S.K."/>
            <person name="Zeng Q."/>
            <person name="Gargeya S."/>
            <person name="Fitzgerald M."/>
            <person name="Haas B."/>
            <person name="Abouelleil A."/>
            <person name="Alvarado L."/>
            <person name="Arachchi H.M."/>
            <person name="Berlin A.M."/>
            <person name="Chapman S.B."/>
            <person name="Dewar J."/>
            <person name="Goldberg J."/>
            <person name="Griggs A."/>
            <person name="Gujja S."/>
            <person name="Hansen M."/>
            <person name="Howarth C."/>
            <person name="Imamovic A."/>
            <person name="Larimer J."/>
            <person name="McCowan C."/>
            <person name="Murphy C."/>
            <person name="Neiman D."/>
            <person name="Pearson M."/>
            <person name="Priest M."/>
            <person name="Roberts A."/>
            <person name="Saif S."/>
            <person name="Shea T."/>
            <person name="Sisk P."/>
            <person name="Sykes S."/>
            <person name="Wortman J."/>
            <person name="Nusbaum C."/>
            <person name="Birren B."/>
        </authorList>
    </citation>
    <scope>NUCLEOTIDE SEQUENCE [LARGE SCALE GENOMIC DNA]</scope>
    <source>
        <strain evidence="5 7">ATCC BAA-350</strain>
    </source>
</reference>
<comment type="caution">
    <text evidence="5">The sequence shown here is derived from an EMBL/GenBank/DDBJ whole genome shotgun (WGS) entry which is preliminary data.</text>
</comment>
<organism evidence="5 7">
    <name type="scientific">Enterococcus gilvus ATCC BAA-350</name>
    <dbReference type="NCBI Taxonomy" id="1158614"/>
    <lineage>
        <taxon>Bacteria</taxon>
        <taxon>Bacillati</taxon>
        <taxon>Bacillota</taxon>
        <taxon>Bacilli</taxon>
        <taxon>Lactobacillales</taxon>
        <taxon>Enterococcaceae</taxon>
        <taxon>Enterococcus</taxon>
    </lineage>
</organism>
<protein>
    <submittedName>
        <fullName evidence="5">Uncharacterized protein</fullName>
    </submittedName>
</protein>
<evidence type="ECO:0000256" key="1">
    <source>
        <dbReference type="SAM" id="MobiDB-lite"/>
    </source>
</evidence>
<evidence type="ECO:0000313" key="8">
    <source>
        <dbReference type="Proteomes" id="UP000014160"/>
    </source>
</evidence>